<proteinExistence type="predicted"/>
<reference evidence="1" key="1">
    <citation type="submission" date="2020-05" db="EMBL/GenBank/DDBJ databases">
        <title>Large-scale comparative analyses of tick genomes elucidate their genetic diversity and vector capacities.</title>
        <authorList>
            <person name="Jia N."/>
            <person name="Wang J."/>
            <person name="Shi W."/>
            <person name="Du L."/>
            <person name="Sun Y."/>
            <person name="Zhan W."/>
            <person name="Jiang J."/>
            <person name="Wang Q."/>
            <person name="Zhang B."/>
            <person name="Ji P."/>
            <person name="Sakyi L.B."/>
            <person name="Cui X."/>
            <person name="Yuan T."/>
            <person name="Jiang B."/>
            <person name="Yang W."/>
            <person name="Lam T.T.-Y."/>
            <person name="Chang Q."/>
            <person name="Ding S."/>
            <person name="Wang X."/>
            <person name="Zhu J."/>
            <person name="Ruan X."/>
            <person name="Zhao L."/>
            <person name="Wei J."/>
            <person name="Que T."/>
            <person name="Du C."/>
            <person name="Cheng J."/>
            <person name="Dai P."/>
            <person name="Han X."/>
            <person name="Huang E."/>
            <person name="Gao Y."/>
            <person name="Liu J."/>
            <person name="Shao H."/>
            <person name="Ye R."/>
            <person name="Li L."/>
            <person name="Wei W."/>
            <person name="Wang X."/>
            <person name="Wang C."/>
            <person name="Yang T."/>
            <person name="Huo Q."/>
            <person name="Li W."/>
            <person name="Guo W."/>
            <person name="Chen H."/>
            <person name="Zhou L."/>
            <person name="Ni X."/>
            <person name="Tian J."/>
            <person name="Zhou Y."/>
            <person name="Sheng Y."/>
            <person name="Liu T."/>
            <person name="Pan Y."/>
            <person name="Xia L."/>
            <person name="Li J."/>
            <person name="Zhao F."/>
            <person name="Cao W."/>
        </authorList>
    </citation>
    <scope>NUCLEOTIDE SEQUENCE</scope>
    <source>
        <strain evidence="1">Dsil-2018</strain>
    </source>
</reference>
<evidence type="ECO:0000313" key="1">
    <source>
        <dbReference type="EMBL" id="KAH7953476.1"/>
    </source>
</evidence>
<evidence type="ECO:0000313" key="2">
    <source>
        <dbReference type="Proteomes" id="UP000821865"/>
    </source>
</evidence>
<protein>
    <submittedName>
        <fullName evidence="1">Uncharacterized protein</fullName>
    </submittedName>
</protein>
<name>A0ACB8CWJ4_DERSI</name>
<keyword evidence="2" id="KW-1185">Reference proteome</keyword>
<gene>
    <name evidence="1" type="ORF">HPB49_009212</name>
</gene>
<organism evidence="1 2">
    <name type="scientific">Dermacentor silvarum</name>
    <name type="common">Tick</name>
    <dbReference type="NCBI Taxonomy" id="543639"/>
    <lineage>
        <taxon>Eukaryota</taxon>
        <taxon>Metazoa</taxon>
        <taxon>Ecdysozoa</taxon>
        <taxon>Arthropoda</taxon>
        <taxon>Chelicerata</taxon>
        <taxon>Arachnida</taxon>
        <taxon>Acari</taxon>
        <taxon>Parasitiformes</taxon>
        <taxon>Ixodida</taxon>
        <taxon>Ixodoidea</taxon>
        <taxon>Ixodidae</taxon>
        <taxon>Rhipicephalinae</taxon>
        <taxon>Dermacentor</taxon>
    </lineage>
</organism>
<dbReference type="Proteomes" id="UP000821865">
    <property type="component" value="Chromosome 4"/>
</dbReference>
<accession>A0ACB8CWJ4</accession>
<sequence length="1000" mass="108874">MRPCHCSRAIGFDECDEYECADDAIATLFPKLRSYFHDELVSGEPPTPGKRPCGPAPPTPAGSGLGSLGQRDALPSVAALLHGALSPAEAATSAPQPTANSGQALGRDDFMREEIPDCSGSSNPKRRRLSDASQSNGLVQVKQEPAPSLSLVDDECSYDAAAGGSSLDGSGFADSNVPCISFQNFQEHTWLPLHDRTLQPLQQVVFRADADKGFNFSAADEAHVCQKKNHFQVTVHVQAFGDPAYVKVPDGRLQKIDAFYLHFFGVKRESPSQTIKVEQSQADRTKKPFYPLPVDLSNNQAVKRTIGRLHFSETTSNNMRKKGKPNPDQRYFYLVVSLCAHCGDAVYTIAAQSSQKIIVRASNPGQFESDMELTWQKGSTHDAIYHMGPVGINTERTDEKLVVNGNILLSGHLIQPSDERAKSDVVEEVQQILPDAVRDGGDVLLGNGDCIEGFLVVNKERIFMENVGAVKELCKVTDSLGTRIDELEKMNRALNKIKRVDSVRSCSSSNSTVISRSSFPSRRNALRGKKKQEKPFCSNKLVQGTITILILVMAFCLAAMASLYILEWQRRNDLVASSSINRHVLPVNSSSQAEQGTKGHSNSVDNATKYKDPADSTKLHHDENESKLPPTTRRKGTDTSSAVPIPSNAAGSATRWTQPSTTPMPPLATTSVPILQPKVIGTPPDCLDGVLTSCTAHCCVAAIPESQDSNAQRVGPAVVTATEASKSSDKSNNSVPDSPDLSKAKQPLDDQPLLDHLADTGSGRVFVDVQDNSAQWGKLGVVPTALVPPTQPSLELGSLPTVVETDRVQDAEVKRAEHTDNGADSIDALASSHRRSKAMNGRKGGHTVVQSIRLLELNVTLGQEYCNTLQCILRSGPTFSYLVPLSRYMPLQYVTLQFSLTGPHKMASCSPPEKQIGCPAPLPGLDTRPMASFLPQDRNHWAEEAAPSWRVPIGLFLQSSYNFRILKQGEHFEQPCSLPKSKAGELFWDYSVTFHRHCEK</sequence>
<comment type="caution">
    <text evidence="1">The sequence shown here is derived from an EMBL/GenBank/DDBJ whole genome shotgun (WGS) entry which is preliminary data.</text>
</comment>
<dbReference type="EMBL" id="CM023473">
    <property type="protein sequence ID" value="KAH7953476.1"/>
    <property type="molecule type" value="Genomic_DNA"/>
</dbReference>